<evidence type="ECO:0000256" key="1">
    <source>
        <dbReference type="ARBA" id="ARBA00023125"/>
    </source>
</evidence>
<dbReference type="Pfam" id="PF00196">
    <property type="entry name" value="GerE"/>
    <property type="match status" value="1"/>
</dbReference>
<dbReference type="Gene3D" id="3.40.50.2300">
    <property type="match status" value="1"/>
</dbReference>
<dbReference type="EMBL" id="JAKZEU010000004">
    <property type="protein sequence ID" value="MCQ0971425.1"/>
    <property type="molecule type" value="Genomic_DNA"/>
</dbReference>
<keyword evidence="1" id="KW-0238">DNA-binding</keyword>
<dbReference type="PROSITE" id="PS50043">
    <property type="entry name" value="HTH_LUXR_2"/>
    <property type="match status" value="1"/>
</dbReference>
<dbReference type="InterPro" id="IPR000792">
    <property type="entry name" value="Tscrpt_reg_LuxR_C"/>
</dbReference>
<reference evidence="4 5" key="1">
    <citation type="submission" date="2022-03" db="EMBL/GenBank/DDBJ databases">
        <authorList>
            <person name="He Y."/>
        </authorList>
    </citation>
    <scope>NUCLEOTIDE SEQUENCE [LARGE SCALE GENOMIC DNA]</scope>
    <source>
        <strain evidence="4 5">TK19116</strain>
    </source>
</reference>
<dbReference type="InterPro" id="IPR039420">
    <property type="entry name" value="WalR-like"/>
</dbReference>
<name>A0ABT1MSX5_9RHOB</name>
<feature type="region of interest" description="Disordered" evidence="2">
    <location>
        <begin position="267"/>
        <end position="287"/>
    </location>
</feature>
<dbReference type="PANTHER" id="PTHR43214:SF42">
    <property type="entry name" value="TRANSCRIPTIONAL REGULATORY PROTEIN DESR"/>
    <property type="match status" value="1"/>
</dbReference>
<evidence type="ECO:0000259" key="3">
    <source>
        <dbReference type="PROSITE" id="PS50043"/>
    </source>
</evidence>
<dbReference type="PRINTS" id="PR00038">
    <property type="entry name" value="HTHLUXR"/>
</dbReference>
<protein>
    <submittedName>
        <fullName evidence="4">Response regulator transcription factor</fullName>
    </submittedName>
</protein>
<evidence type="ECO:0000313" key="5">
    <source>
        <dbReference type="Proteomes" id="UP001203945"/>
    </source>
</evidence>
<comment type="caution">
    <text evidence="4">The sequence shown here is derived from an EMBL/GenBank/DDBJ whole genome shotgun (WGS) entry which is preliminary data.</text>
</comment>
<dbReference type="SMART" id="SM00421">
    <property type="entry name" value="HTH_LUXR"/>
    <property type="match status" value="1"/>
</dbReference>
<dbReference type="SUPFAM" id="SSF46894">
    <property type="entry name" value="C-terminal effector domain of the bipartite response regulators"/>
    <property type="match status" value="1"/>
</dbReference>
<dbReference type="PANTHER" id="PTHR43214">
    <property type="entry name" value="TWO-COMPONENT RESPONSE REGULATOR"/>
    <property type="match status" value="1"/>
</dbReference>
<dbReference type="Proteomes" id="UP001203945">
    <property type="component" value="Unassembled WGS sequence"/>
</dbReference>
<sequence length="287" mass="30913">MTFSSVLLFDLNELRLAAFGALFEPWAREAELKIQYVHDPEALSGLSDGDLLACLFSVGSLSLRDPTVSAIIDRIRGLSPNTPLIVLSDIVDSLEIAMAICTGLRGFIPTTMPSHVALAALNFIINGGTYYPHSTPGTAPAMSSVGPVLNQHADDMRVMNPPRSGEPSVVSIGVRQHLGTSAAFPSQSSPIPHEVVKDSLTKRRHVEVLKFLAQGETNKEIARHLNLTEATIKVYVRELMRHFGAKNRMQVALKASSGQGGDIPDLPIADHPDHVPNIGSFSGAARR</sequence>
<dbReference type="CDD" id="cd06170">
    <property type="entry name" value="LuxR_C_like"/>
    <property type="match status" value="1"/>
</dbReference>
<gene>
    <name evidence="4" type="ORF">MLD63_13445</name>
</gene>
<organism evidence="4 5">
    <name type="scientific">Paracoccus albicereus</name>
    <dbReference type="NCBI Taxonomy" id="2922394"/>
    <lineage>
        <taxon>Bacteria</taxon>
        <taxon>Pseudomonadati</taxon>
        <taxon>Pseudomonadota</taxon>
        <taxon>Alphaproteobacteria</taxon>
        <taxon>Rhodobacterales</taxon>
        <taxon>Paracoccaceae</taxon>
        <taxon>Paracoccus</taxon>
    </lineage>
</organism>
<evidence type="ECO:0000256" key="2">
    <source>
        <dbReference type="SAM" id="MobiDB-lite"/>
    </source>
</evidence>
<keyword evidence="5" id="KW-1185">Reference proteome</keyword>
<feature type="domain" description="HTH luxR-type" evidence="3">
    <location>
        <begin position="193"/>
        <end position="259"/>
    </location>
</feature>
<accession>A0ABT1MSX5</accession>
<dbReference type="InterPro" id="IPR016032">
    <property type="entry name" value="Sig_transdc_resp-reg_C-effctor"/>
</dbReference>
<evidence type="ECO:0000313" key="4">
    <source>
        <dbReference type="EMBL" id="MCQ0971425.1"/>
    </source>
</evidence>
<proteinExistence type="predicted"/>